<evidence type="ECO:0000256" key="5">
    <source>
        <dbReference type="ARBA" id="ARBA00022692"/>
    </source>
</evidence>
<dbReference type="GO" id="GO:0032153">
    <property type="term" value="C:cell division site"/>
    <property type="evidence" value="ECO:0007669"/>
    <property type="project" value="UniProtKB-UniRule"/>
</dbReference>
<comment type="subunit">
    <text evidence="9">Part of a complex composed of FtsB, FtsL and FtsQ.</text>
</comment>
<keyword evidence="8 9" id="KW-0131">Cell cycle</keyword>
<comment type="similarity">
    <text evidence="9">Belongs to the FtsQ/DivIB family. FtsQ subfamily.</text>
</comment>
<dbReference type="HAMAP" id="MF_00911">
    <property type="entry name" value="FtsQ_subfam"/>
    <property type="match status" value="1"/>
</dbReference>
<dbReference type="GO" id="GO:0090529">
    <property type="term" value="P:cell septum assembly"/>
    <property type="evidence" value="ECO:0007669"/>
    <property type="project" value="InterPro"/>
</dbReference>
<dbReference type="AlphaFoldDB" id="A0A249DYP5"/>
<evidence type="ECO:0000256" key="3">
    <source>
        <dbReference type="ARBA" id="ARBA00022519"/>
    </source>
</evidence>
<evidence type="ECO:0000313" key="10">
    <source>
        <dbReference type="EMBL" id="ASX26664.1"/>
    </source>
</evidence>
<evidence type="ECO:0000313" key="11">
    <source>
        <dbReference type="Proteomes" id="UP000216438"/>
    </source>
</evidence>
<evidence type="ECO:0000256" key="7">
    <source>
        <dbReference type="ARBA" id="ARBA00023136"/>
    </source>
</evidence>
<dbReference type="OrthoDB" id="9790370at2"/>
<gene>
    <name evidence="9" type="primary">ftsQ</name>
    <name evidence="10" type="ORF">BA171_06400</name>
</gene>
<evidence type="ECO:0000256" key="4">
    <source>
        <dbReference type="ARBA" id="ARBA00022618"/>
    </source>
</evidence>
<dbReference type="InterPro" id="IPR013685">
    <property type="entry name" value="POTRA_FtsQ_type"/>
</dbReference>
<dbReference type="Proteomes" id="UP000216438">
    <property type="component" value="Chromosome"/>
</dbReference>
<keyword evidence="3 9" id="KW-0997">Cell inner membrane</keyword>
<dbReference type="PANTHER" id="PTHR35851:SF1">
    <property type="entry name" value="CELL DIVISION PROTEIN FTSQ"/>
    <property type="match status" value="1"/>
</dbReference>
<reference evidence="10 11" key="2">
    <citation type="submission" date="2017-09" db="EMBL/GenBank/DDBJ databases">
        <title>The genome of whitefly Bemisia tabaci, a global crop pest, provides novel insights into virus transmission, host adaptation and insecticide resistance.</title>
        <authorList>
            <person name="Kaur N."/>
            <person name="Kliot A."/>
            <person name="Pinheiro P.V."/>
            <person name="Luan J."/>
            <person name="Zheng Y."/>
            <person name="Liu W."/>
            <person name="Sun H."/>
            <person name="Yang X."/>
            <person name="Xu Y."/>
            <person name="Luo Y."/>
            <person name="Kruse A."/>
            <person name="Fisher T.W."/>
            <person name="Nelson D.R."/>
            <person name="Elimelech M."/>
            <person name="MacCoss M."/>
            <person name="Johnson R."/>
            <person name="Cohen E."/>
            <person name="Hunter W.B."/>
            <person name="Brown J.K."/>
            <person name="Jander G."/>
            <person name="Cilia M."/>
            <person name="Douglas A.E."/>
            <person name="Ghanim M."/>
            <person name="Simmons A.M."/>
            <person name="Wintermantel W.M."/>
            <person name="Ling K.-S."/>
            <person name="Fei Z."/>
        </authorList>
    </citation>
    <scope>NUCLEOTIDE SEQUENCE [LARGE SCALE GENOMIC DNA]</scope>
    <source>
        <strain evidence="10 11">MEAM1</strain>
    </source>
</reference>
<keyword evidence="5 9" id="KW-0812">Transmembrane</keyword>
<dbReference type="PANTHER" id="PTHR35851">
    <property type="entry name" value="CELL DIVISION PROTEIN FTSQ"/>
    <property type="match status" value="1"/>
</dbReference>
<dbReference type="InterPro" id="IPR026579">
    <property type="entry name" value="FtsQ"/>
</dbReference>
<comment type="function">
    <text evidence="9">Essential cell division protein. May link together the upstream cell division proteins, which are predominantly cytoplasmic, with the downstream cell division proteins, which are predominantly periplasmic. May control correct divisome assembly.</text>
</comment>
<dbReference type="Gene3D" id="3.10.20.310">
    <property type="entry name" value="membrane protein fhac"/>
    <property type="match status" value="1"/>
</dbReference>
<dbReference type="Gene3D" id="3.40.50.11690">
    <property type="entry name" value="Cell division protein FtsQ/DivIB"/>
    <property type="match status" value="1"/>
</dbReference>
<dbReference type="InterPro" id="IPR005548">
    <property type="entry name" value="Cell_div_FtsQ/DivIB_C"/>
</dbReference>
<protein>
    <recommendedName>
        <fullName evidence="9">Cell division protein FtsQ</fullName>
    </recommendedName>
</protein>
<sequence>MSQAVLKKARNIKEKKRIFRDYRPFLGIIFFWILLVVLCIASYWAIEQVKRTYSSPLSTLLLTGERRFTTKKDIQQAILSTGIAHSFMEEDVHLLQQAIKRFPWVKQVYVRKRWPDKLDIHVTDYVPIAVWNDLHLLDHEGKIFSVPHDRMTHERLVLLYGPAGSEKDTLASYLTMDQLLSAYQFHLKMAEMSARRSWQLILDNEIRLEIGKVHMMSRLKRFIELYPFFENHPEKRIDYIDLRYKNGAAVHWSPIFVETQPVQMQSKKSPP</sequence>
<evidence type="ECO:0000256" key="9">
    <source>
        <dbReference type="HAMAP-Rule" id="MF_00911"/>
    </source>
</evidence>
<keyword evidence="2 9" id="KW-1003">Cell membrane</keyword>
<dbReference type="InterPro" id="IPR045335">
    <property type="entry name" value="FtsQ_C_sf"/>
</dbReference>
<reference evidence="11" key="1">
    <citation type="submission" date="2016-06" db="EMBL/GenBank/DDBJ databases">
        <authorList>
            <person name="Chen W."/>
            <person name="Hasegawa D.K."/>
        </authorList>
    </citation>
    <scope>NUCLEOTIDE SEQUENCE [LARGE SCALE GENOMIC DNA]</scope>
    <source>
        <strain evidence="11">MEAM1</strain>
    </source>
</reference>
<evidence type="ECO:0000256" key="1">
    <source>
        <dbReference type="ARBA" id="ARBA00004370"/>
    </source>
</evidence>
<dbReference type="InterPro" id="IPR034746">
    <property type="entry name" value="POTRA"/>
</dbReference>
<accession>A0A249DYP5</accession>
<keyword evidence="4 9" id="KW-0132">Cell division</keyword>
<dbReference type="Pfam" id="PF03799">
    <property type="entry name" value="FtsQ_DivIB_C"/>
    <property type="match status" value="1"/>
</dbReference>
<keyword evidence="6 9" id="KW-1133">Transmembrane helix</keyword>
<evidence type="ECO:0000256" key="6">
    <source>
        <dbReference type="ARBA" id="ARBA00022989"/>
    </source>
</evidence>
<evidence type="ECO:0000256" key="8">
    <source>
        <dbReference type="ARBA" id="ARBA00023306"/>
    </source>
</evidence>
<dbReference type="RefSeq" id="WP_016856985.1">
    <property type="nucleotide sequence ID" value="NZ_CP016303.1"/>
</dbReference>
<keyword evidence="7 9" id="KW-0472">Membrane</keyword>
<evidence type="ECO:0000256" key="2">
    <source>
        <dbReference type="ARBA" id="ARBA00022475"/>
    </source>
</evidence>
<dbReference type="GO" id="GO:0043093">
    <property type="term" value="P:FtsZ-dependent cytokinesis"/>
    <property type="evidence" value="ECO:0007669"/>
    <property type="project" value="UniProtKB-UniRule"/>
</dbReference>
<dbReference type="Pfam" id="PF08478">
    <property type="entry name" value="POTRA_1"/>
    <property type="match status" value="1"/>
</dbReference>
<dbReference type="GO" id="GO:0005886">
    <property type="term" value="C:plasma membrane"/>
    <property type="evidence" value="ECO:0007669"/>
    <property type="project" value="UniProtKB-SubCell"/>
</dbReference>
<comment type="subcellular location">
    <subcellularLocation>
        <location evidence="9">Cell inner membrane</location>
        <topology evidence="9">Single-pass type II membrane protein</topology>
    </subcellularLocation>
    <subcellularLocation>
        <location evidence="1">Membrane</location>
    </subcellularLocation>
    <text evidence="9">Localizes to the division septum.</text>
</comment>
<dbReference type="PROSITE" id="PS51779">
    <property type="entry name" value="POTRA"/>
    <property type="match status" value="1"/>
</dbReference>
<organism evidence="10 11">
    <name type="scientific">Candidatus Hamiltonella defensa</name>
    <name type="common">Bemisia tabaci</name>
    <dbReference type="NCBI Taxonomy" id="672795"/>
    <lineage>
        <taxon>Bacteria</taxon>
        <taxon>Pseudomonadati</taxon>
        <taxon>Pseudomonadota</taxon>
        <taxon>Gammaproteobacteria</taxon>
        <taxon>Enterobacterales</taxon>
        <taxon>Enterobacteriaceae</taxon>
        <taxon>aphid secondary symbionts</taxon>
        <taxon>Candidatus Williamhamiltonella</taxon>
    </lineage>
</organism>
<dbReference type="EMBL" id="CP016303">
    <property type="protein sequence ID" value="ASX26664.1"/>
    <property type="molecule type" value="Genomic_DNA"/>
</dbReference>
<proteinExistence type="inferred from homology"/>
<name>A0A249DYP5_9ENTR</name>
<feature type="transmembrane region" description="Helical" evidence="9">
    <location>
        <begin position="25"/>
        <end position="46"/>
    </location>
</feature>